<evidence type="ECO:0000313" key="5">
    <source>
        <dbReference type="Proteomes" id="UP001428817"/>
    </source>
</evidence>
<accession>A0ABP9Q9C2</accession>
<proteinExistence type="inferred from homology"/>
<dbReference type="InterPro" id="IPR002347">
    <property type="entry name" value="SDR_fam"/>
</dbReference>
<comment type="similarity">
    <text evidence="1">Belongs to the short-chain dehydrogenases/reductases (SDR) family.</text>
</comment>
<evidence type="ECO:0000256" key="2">
    <source>
        <dbReference type="ARBA" id="ARBA00023002"/>
    </source>
</evidence>
<reference evidence="5" key="1">
    <citation type="journal article" date="2019" name="Int. J. Syst. Evol. Microbiol.">
        <title>The Global Catalogue of Microorganisms (GCM) 10K type strain sequencing project: providing services to taxonomists for standard genome sequencing and annotation.</title>
        <authorList>
            <consortium name="The Broad Institute Genomics Platform"/>
            <consortium name="The Broad Institute Genome Sequencing Center for Infectious Disease"/>
            <person name="Wu L."/>
            <person name="Ma J."/>
        </authorList>
    </citation>
    <scope>NUCLEOTIDE SEQUENCE [LARGE SCALE GENOMIC DNA]</scope>
    <source>
        <strain evidence="5">JCM 18303</strain>
    </source>
</reference>
<sequence length="243" mass="24784">MTEKVALVTGASRGIGRAIAERLGADGARVVVNYLADRVAADEVVAAIQQAGGVGVAARADVADPAQLRGLFDLAESRFGRLDVLVSNVGTARFGPIAEAADEDFDAMFATNARAGFVALREAANRLRPGGRVVVISSGVTVTTRPGAGVYAASKAAVEQLVRILALELGPRGITVNSVLPGAVRTDALVAGLSESALEEAVAQTPLGRLGEPADIADVVAFLVSEQGRWVTGQAVRAGGGLF</sequence>
<dbReference type="PRINTS" id="PR00080">
    <property type="entry name" value="SDRFAMILY"/>
</dbReference>
<dbReference type="InterPro" id="IPR020904">
    <property type="entry name" value="Sc_DH/Rdtase_CS"/>
</dbReference>
<dbReference type="SMART" id="SM00822">
    <property type="entry name" value="PKS_KR"/>
    <property type="match status" value="1"/>
</dbReference>
<dbReference type="PANTHER" id="PTHR48107:SF7">
    <property type="entry name" value="RE15974P"/>
    <property type="match status" value="1"/>
</dbReference>
<keyword evidence="2" id="KW-0560">Oxidoreductase</keyword>
<protein>
    <submittedName>
        <fullName evidence="4">SDR family oxidoreductase</fullName>
    </submittedName>
</protein>
<gene>
    <name evidence="4" type="ORF">GCM10023321_39390</name>
</gene>
<dbReference type="Proteomes" id="UP001428817">
    <property type="component" value="Unassembled WGS sequence"/>
</dbReference>
<dbReference type="PROSITE" id="PS00061">
    <property type="entry name" value="ADH_SHORT"/>
    <property type="match status" value="1"/>
</dbReference>
<name>A0ABP9Q9C2_9PSEU</name>
<dbReference type="SUPFAM" id="SSF51735">
    <property type="entry name" value="NAD(P)-binding Rossmann-fold domains"/>
    <property type="match status" value="1"/>
</dbReference>
<dbReference type="EMBL" id="BAABJP010000018">
    <property type="protein sequence ID" value="GAA5159016.1"/>
    <property type="molecule type" value="Genomic_DNA"/>
</dbReference>
<dbReference type="PRINTS" id="PR00081">
    <property type="entry name" value="GDHRDH"/>
</dbReference>
<organism evidence="4 5">
    <name type="scientific">Pseudonocardia eucalypti</name>
    <dbReference type="NCBI Taxonomy" id="648755"/>
    <lineage>
        <taxon>Bacteria</taxon>
        <taxon>Bacillati</taxon>
        <taxon>Actinomycetota</taxon>
        <taxon>Actinomycetes</taxon>
        <taxon>Pseudonocardiales</taxon>
        <taxon>Pseudonocardiaceae</taxon>
        <taxon>Pseudonocardia</taxon>
    </lineage>
</organism>
<evidence type="ECO:0000259" key="3">
    <source>
        <dbReference type="SMART" id="SM00822"/>
    </source>
</evidence>
<comment type="caution">
    <text evidence="4">The sequence shown here is derived from an EMBL/GenBank/DDBJ whole genome shotgun (WGS) entry which is preliminary data.</text>
</comment>
<dbReference type="InterPro" id="IPR057326">
    <property type="entry name" value="KR_dom"/>
</dbReference>
<dbReference type="InterPro" id="IPR036291">
    <property type="entry name" value="NAD(P)-bd_dom_sf"/>
</dbReference>
<dbReference type="Gene3D" id="3.40.50.720">
    <property type="entry name" value="NAD(P)-binding Rossmann-like Domain"/>
    <property type="match status" value="1"/>
</dbReference>
<evidence type="ECO:0000256" key="1">
    <source>
        <dbReference type="ARBA" id="ARBA00006484"/>
    </source>
</evidence>
<dbReference type="Pfam" id="PF13561">
    <property type="entry name" value="adh_short_C2"/>
    <property type="match status" value="1"/>
</dbReference>
<dbReference type="PANTHER" id="PTHR48107">
    <property type="entry name" value="NADPH-DEPENDENT ALDEHYDE REDUCTASE-LIKE PROTEIN, CHLOROPLASTIC-RELATED"/>
    <property type="match status" value="1"/>
</dbReference>
<dbReference type="RefSeq" id="WP_185060179.1">
    <property type="nucleotide sequence ID" value="NZ_BAABJP010000018.1"/>
</dbReference>
<evidence type="ECO:0000313" key="4">
    <source>
        <dbReference type="EMBL" id="GAA5159016.1"/>
    </source>
</evidence>
<keyword evidence="5" id="KW-1185">Reference proteome</keyword>
<feature type="domain" description="Ketoreductase" evidence="3">
    <location>
        <begin position="4"/>
        <end position="182"/>
    </location>
</feature>